<evidence type="ECO:0000256" key="2">
    <source>
        <dbReference type="SAM" id="Phobius"/>
    </source>
</evidence>
<evidence type="ECO:0000256" key="1">
    <source>
        <dbReference type="SAM" id="MobiDB-lite"/>
    </source>
</evidence>
<name>A0ABS0GSQ5_9ACTN</name>
<keyword evidence="4" id="KW-1185">Reference proteome</keyword>
<evidence type="ECO:0000313" key="4">
    <source>
        <dbReference type="Proteomes" id="UP000638560"/>
    </source>
</evidence>
<feature type="region of interest" description="Disordered" evidence="1">
    <location>
        <begin position="86"/>
        <end position="198"/>
    </location>
</feature>
<reference evidence="3 4" key="1">
    <citation type="submission" date="2020-11" db="EMBL/GenBank/DDBJ databases">
        <title>A novel isolate from a Black sea contaminated sediment with potential to produce alkanes: Plantactinospora alkalitolerans sp. nov.</title>
        <authorList>
            <person name="Carro L."/>
            <person name="Veyisoglu A."/>
            <person name="Guven K."/>
            <person name="Schumann P."/>
            <person name="Klenk H.-P."/>
            <person name="Sahin N."/>
        </authorList>
    </citation>
    <scope>NUCLEOTIDE SEQUENCE [LARGE SCALE GENOMIC DNA]</scope>
    <source>
        <strain evidence="3 4">S1510</strain>
    </source>
</reference>
<keyword evidence="2" id="KW-0812">Transmembrane</keyword>
<dbReference type="Proteomes" id="UP000638560">
    <property type="component" value="Unassembled WGS sequence"/>
</dbReference>
<keyword evidence="2" id="KW-0472">Membrane</keyword>
<proteinExistence type="predicted"/>
<dbReference type="EMBL" id="JADPUN010000110">
    <property type="protein sequence ID" value="MBF9129230.1"/>
    <property type="molecule type" value="Genomic_DNA"/>
</dbReference>
<keyword evidence="2" id="KW-1133">Transmembrane helix</keyword>
<feature type="transmembrane region" description="Helical" evidence="2">
    <location>
        <begin position="248"/>
        <end position="267"/>
    </location>
</feature>
<feature type="region of interest" description="Disordered" evidence="1">
    <location>
        <begin position="1"/>
        <end position="57"/>
    </location>
</feature>
<accession>A0ABS0GSQ5</accession>
<organism evidence="3 4">
    <name type="scientific">Plantactinospora alkalitolerans</name>
    <dbReference type="NCBI Taxonomy" id="2789879"/>
    <lineage>
        <taxon>Bacteria</taxon>
        <taxon>Bacillati</taxon>
        <taxon>Actinomycetota</taxon>
        <taxon>Actinomycetes</taxon>
        <taxon>Micromonosporales</taxon>
        <taxon>Micromonosporaceae</taxon>
        <taxon>Plantactinospora</taxon>
    </lineage>
</organism>
<comment type="caution">
    <text evidence="3">The sequence shown here is derived from an EMBL/GenBank/DDBJ whole genome shotgun (WGS) entry which is preliminary data.</text>
</comment>
<feature type="compositionally biased region" description="Low complexity" evidence="1">
    <location>
        <begin position="86"/>
        <end position="113"/>
    </location>
</feature>
<dbReference type="RefSeq" id="WP_196200871.1">
    <property type="nucleotide sequence ID" value="NZ_JADPUN010000110.1"/>
</dbReference>
<evidence type="ECO:0000313" key="3">
    <source>
        <dbReference type="EMBL" id="MBF9129230.1"/>
    </source>
</evidence>
<feature type="region of interest" description="Disordered" evidence="1">
    <location>
        <begin position="212"/>
        <end position="244"/>
    </location>
</feature>
<protein>
    <submittedName>
        <fullName evidence="3">Uncharacterized protein</fullName>
    </submittedName>
</protein>
<feature type="transmembrane region" description="Helical" evidence="2">
    <location>
        <begin position="355"/>
        <end position="376"/>
    </location>
</feature>
<feature type="transmembrane region" description="Helical" evidence="2">
    <location>
        <begin position="388"/>
        <end position="406"/>
    </location>
</feature>
<gene>
    <name evidence="3" type="ORF">I0C86_09610</name>
</gene>
<sequence length="407" mass="41383">MTGSSGGQQAAETHPPEAEPAVPAGSARPVDAGSQGAAGPSTEVPTSDRAEPPAVDVPALDVDVTALDVDVTALDVDVTASAVDVPALDDAGPPAGAVPGHAPAQRAAVQPAAGYEPSLVGPFGGASPKVSSPWASAPGTVPQAPSIEATTGAPLTMLPQRAPRVPVPADFTGWDGPPASSPTARPGSDPTADDDDGEDFWLPIEEVHWDGTPVAPTPRTWYGRPKKPAAEAALPRPPRPPKPQRDPVFGLAGVILFSLLASFFAWVSAEPLWLAVGHGDVGTATVASCTGRGLGQHCRGEFTAADGLVRARDIRLVGVEGGRRKIGAQVGARMIGPDSQKAYVGAGTGPLHLRWSLGLGVILLCSTGVGWATGALRLSERRYRRPAALISLAGPLLLAVGFLAAAY</sequence>